<feature type="chain" id="PRO_5018730890" evidence="17">
    <location>
        <begin position="30"/>
        <end position="769"/>
    </location>
</feature>
<dbReference type="FunFam" id="2.170.130.10:FF:000001">
    <property type="entry name" value="Catecholate siderophore TonB-dependent receptor"/>
    <property type="match status" value="1"/>
</dbReference>
<keyword evidence="8" id="KW-0408">Iron</keyword>
<dbReference type="PANTHER" id="PTHR32552">
    <property type="entry name" value="FERRICHROME IRON RECEPTOR-RELATED"/>
    <property type="match status" value="1"/>
</dbReference>
<feature type="domain" description="TonB-dependent receptor-like beta-barrel" evidence="18">
    <location>
        <begin position="288"/>
        <end position="738"/>
    </location>
</feature>
<dbReference type="RefSeq" id="WP_125094823.1">
    <property type="nucleotide sequence ID" value="NZ_RRUE01000001.1"/>
</dbReference>
<evidence type="ECO:0000256" key="13">
    <source>
        <dbReference type="ARBA" id="ARBA00023237"/>
    </source>
</evidence>
<dbReference type="Pfam" id="PF00593">
    <property type="entry name" value="TonB_dep_Rec_b-barrel"/>
    <property type="match status" value="1"/>
</dbReference>
<keyword evidence="7 17" id="KW-0732">Signal</keyword>
<evidence type="ECO:0000256" key="14">
    <source>
        <dbReference type="PROSITE-ProRule" id="PRU01360"/>
    </source>
</evidence>
<feature type="signal peptide" evidence="17">
    <location>
        <begin position="1"/>
        <end position="29"/>
    </location>
</feature>
<dbReference type="Gene3D" id="2.40.170.20">
    <property type="entry name" value="TonB-dependent receptor, beta-barrel domain"/>
    <property type="match status" value="1"/>
</dbReference>
<evidence type="ECO:0000256" key="15">
    <source>
        <dbReference type="RuleBase" id="RU003357"/>
    </source>
</evidence>
<sequence length="769" mass="84198">MKPKHFSLRPLVVSLGACGILFSGSGIHAQEVSDDGAIRATSDDGAIRATGDDGAIRATGDDGSSGSGLKVKAATLPEINVTDRSRDVNQVSGYVPTNSSAGTRTETPINEIPRSISVIGAQQIQDQNSRSLSEAMRYMPGVSSGNFGEDPLGDWIQMRGFGTRAFQDGIPDITDTSEKGDVRDEPFLYERMEVLRGPSSALSGHNSPGGIIHLVSKRPQATKFGELNVSYGTYDTKLMSLDSTGPLDKDGQWLYRVIALGSKGGAQVHHAKSERAVFKPMLTWVPTARTNITVFAEYQRDYNNTVQGYLPRLGTLQNRAIGKISPRLFVSEPDFDRARGIRKRAGWEVNQQLSDNWSMRHHLRFAKNERILNTMYPNYSLMDEVWVNEDGEVDIENGQYMQRTFSHESGRRNSLTGDLLFQGHFNTGSMKHNALIGFDMNNIHGTTRSMEAEATPLNAYDPVYGGYELPDLSEIDPQTKKFKAYGITLQDQVKLTDALSITGALRYDRVEQRLTSPGQEKNAVTKQNDHKVSPNIGVVWDVGGGVSPYINYAESFEAQYGTRLADGGLAKPTVGKQVEGGVKWLSPDKRILLTGGVFNINQKNGVLDDPNNPGYSIQNGKIKSRGIELESAFNLRTVNLIAQYTYNRAYNAVVDEATANSLKAQLQTIPKHTAAISATYRFSDFGLPNLRVGAGVIYKGEMGDGSNDGVKVPSVVTGDLMASYEVNNVTFALNANNVSDKKYVAYCSSGGDCGWGSRRRITGTITYRW</sequence>
<dbReference type="Proteomes" id="UP000270261">
    <property type="component" value="Unassembled WGS sequence"/>
</dbReference>
<evidence type="ECO:0000256" key="10">
    <source>
        <dbReference type="ARBA" id="ARBA00023077"/>
    </source>
</evidence>
<dbReference type="GO" id="GO:0038023">
    <property type="term" value="F:signaling receptor activity"/>
    <property type="evidence" value="ECO:0007669"/>
    <property type="project" value="InterPro"/>
</dbReference>
<evidence type="ECO:0000256" key="3">
    <source>
        <dbReference type="ARBA" id="ARBA00022448"/>
    </source>
</evidence>
<dbReference type="PANTHER" id="PTHR32552:SF68">
    <property type="entry name" value="FERRICHROME OUTER MEMBRANE TRANSPORTER_PHAGE RECEPTOR"/>
    <property type="match status" value="1"/>
</dbReference>
<dbReference type="GO" id="GO:0009279">
    <property type="term" value="C:cell outer membrane"/>
    <property type="evidence" value="ECO:0007669"/>
    <property type="project" value="UniProtKB-SubCell"/>
</dbReference>
<dbReference type="NCBIfam" id="TIGR01783">
    <property type="entry name" value="TonB-siderophor"/>
    <property type="match status" value="1"/>
</dbReference>
<evidence type="ECO:0000259" key="18">
    <source>
        <dbReference type="Pfam" id="PF00593"/>
    </source>
</evidence>
<dbReference type="SUPFAM" id="SSF56935">
    <property type="entry name" value="Porins"/>
    <property type="match status" value="1"/>
</dbReference>
<dbReference type="GO" id="GO:0015344">
    <property type="term" value="F:siderophore uptake transmembrane transporter activity"/>
    <property type="evidence" value="ECO:0007669"/>
    <property type="project" value="TreeGrafter"/>
</dbReference>
<dbReference type="AlphaFoldDB" id="A0A3R8LST1"/>
<dbReference type="InterPro" id="IPR039426">
    <property type="entry name" value="TonB-dep_rcpt-like"/>
</dbReference>
<organism evidence="20 21">
    <name type="scientific">Lautropia dentalis</name>
    <dbReference type="NCBI Taxonomy" id="2490857"/>
    <lineage>
        <taxon>Bacteria</taxon>
        <taxon>Pseudomonadati</taxon>
        <taxon>Pseudomonadota</taxon>
        <taxon>Betaproteobacteria</taxon>
        <taxon>Burkholderiales</taxon>
        <taxon>Burkholderiaceae</taxon>
        <taxon>Lautropia</taxon>
    </lineage>
</organism>
<dbReference type="InterPro" id="IPR000531">
    <property type="entry name" value="Beta-barrel_TonB"/>
</dbReference>
<keyword evidence="13 14" id="KW-0998">Cell outer membrane</keyword>
<keyword evidence="3 14" id="KW-0813">Transport</keyword>
<keyword evidence="4 14" id="KW-1134">Transmembrane beta strand</keyword>
<evidence type="ECO:0000256" key="7">
    <source>
        <dbReference type="ARBA" id="ARBA00022729"/>
    </source>
</evidence>
<dbReference type="GO" id="GO:0015891">
    <property type="term" value="P:siderophore transport"/>
    <property type="evidence" value="ECO:0007669"/>
    <property type="project" value="InterPro"/>
</dbReference>
<keyword evidence="10 15" id="KW-0798">TonB box</keyword>
<evidence type="ECO:0000256" key="8">
    <source>
        <dbReference type="ARBA" id="ARBA00023004"/>
    </source>
</evidence>
<keyword evidence="11 14" id="KW-0472">Membrane</keyword>
<dbReference type="CDD" id="cd01347">
    <property type="entry name" value="ligand_gated_channel"/>
    <property type="match status" value="1"/>
</dbReference>
<dbReference type="Pfam" id="PF07715">
    <property type="entry name" value="Plug"/>
    <property type="match status" value="1"/>
</dbReference>
<name>A0A3R8LST1_9BURK</name>
<keyword evidence="21" id="KW-1185">Reference proteome</keyword>
<proteinExistence type="inferred from homology"/>
<dbReference type="OrthoDB" id="127311at2"/>
<feature type="region of interest" description="Disordered" evidence="16">
    <location>
        <begin position="50"/>
        <end position="69"/>
    </location>
</feature>
<dbReference type="EMBL" id="RRUE01000001">
    <property type="protein sequence ID" value="RRN45394.1"/>
    <property type="molecule type" value="Genomic_DNA"/>
</dbReference>
<evidence type="ECO:0000259" key="19">
    <source>
        <dbReference type="Pfam" id="PF07715"/>
    </source>
</evidence>
<accession>A0A3R8LST1</accession>
<dbReference type="Gene3D" id="2.170.130.10">
    <property type="entry name" value="TonB-dependent receptor, plug domain"/>
    <property type="match status" value="1"/>
</dbReference>
<dbReference type="InterPro" id="IPR036942">
    <property type="entry name" value="Beta-barrel_TonB_sf"/>
</dbReference>
<keyword evidence="5" id="KW-0410">Iron transport</keyword>
<keyword evidence="12 20" id="KW-0675">Receptor</keyword>
<gene>
    <name evidence="20" type="ORF">EHV23_04090</name>
</gene>
<dbReference type="InterPro" id="IPR012910">
    <property type="entry name" value="Plug_dom"/>
</dbReference>
<dbReference type="InterPro" id="IPR037066">
    <property type="entry name" value="Plug_dom_sf"/>
</dbReference>
<dbReference type="InterPro" id="IPR010105">
    <property type="entry name" value="TonB_sidphr_rcpt"/>
</dbReference>
<comment type="similarity">
    <text evidence="2 14 15">Belongs to the TonB-dependent receptor family.</text>
</comment>
<evidence type="ECO:0000256" key="6">
    <source>
        <dbReference type="ARBA" id="ARBA00022692"/>
    </source>
</evidence>
<keyword evidence="6 14" id="KW-0812">Transmembrane</keyword>
<evidence type="ECO:0000256" key="2">
    <source>
        <dbReference type="ARBA" id="ARBA00009810"/>
    </source>
</evidence>
<evidence type="ECO:0000256" key="5">
    <source>
        <dbReference type="ARBA" id="ARBA00022496"/>
    </source>
</evidence>
<evidence type="ECO:0000256" key="17">
    <source>
        <dbReference type="SAM" id="SignalP"/>
    </source>
</evidence>
<feature type="domain" description="TonB-dependent receptor plug" evidence="19">
    <location>
        <begin position="109"/>
        <end position="211"/>
    </location>
</feature>
<dbReference type="PROSITE" id="PS52016">
    <property type="entry name" value="TONB_DEPENDENT_REC_3"/>
    <property type="match status" value="1"/>
</dbReference>
<evidence type="ECO:0000313" key="20">
    <source>
        <dbReference type="EMBL" id="RRN45394.1"/>
    </source>
</evidence>
<evidence type="ECO:0000256" key="12">
    <source>
        <dbReference type="ARBA" id="ARBA00023170"/>
    </source>
</evidence>
<protein>
    <submittedName>
        <fullName evidence="20">TonB-dependent siderophore receptor</fullName>
    </submittedName>
</protein>
<evidence type="ECO:0000256" key="16">
    <source>
        <dbReference type="SAM" id="MobiDB-lite"/>
    </source>
</evidence>
<evidence type="ECO:0000313" key="21">
    <source>
        <dbReference type="Proteomes" id="UP000270261"/>
    </source>
</evidence>
<keyword evidence="9" id="KW-0406">Ion transport</keyword>
<evidence type="ECO:0000256" key="9">
    <source>
        <dbReference type="ARBA" id="ARBA00023065"/>
    </source>
</evidence>
<evidence type="ECO:0000256" key="11">
    <source>
        <dbReference type="ARBA" id="ARBA00023136"/>
    </source>
</evidence>
<evidence type="ECO:0000256" key="4">
    <source>
        <dbReference type="ARBA" id="ARBA00022452"/>
    </source>
</evidence>
<reference evidence="20 21" key="1">
    <citation type="submission" date="2018-11" db="EMBL/GenBank/DDBJ databases">
        <title>Genome sequencing of Lautropia sp. KCOM 2505 (= ChDC F240).</title>
        <authorList>
            <person name="Kook J.-K."/>
            <person name="Park S.-N."/>
            <person name="Lim Y.K."/>
        </authorList>
    </citation>
    <scope>NUCLEOTIDE SEQUENCE [LARGE SCALE GENOMIC DNA]</scope>
    <source>
        <strain evidence="20 21">KCOM 2505</strain>
    </source>
</reference>
<comment type="subcellular location">
    <subcellularLocation>
        <location evidence="1 14">Cell outer membrane</location>
        <topology evidence="1 14">Multi-pass membrane protein</topology>
    </subcellularLocation>
</comment>
<evidence type="ECO:0000256" key="1">
    <source>
        <dbReference type="ARBA" id="ARBA00004571"/>
    </source>
</evidence>
<comment type="caution">
    <text evidence="20">The sequence shown here is derived from an EMBL/GenBank/DDBJ whole genome shotgun (WGS) entry which is preliminary data.</text>
</comment>